<proteinExistence type="predicted"/>
<comment type="caution">
    <text evidence="1">The sequence shown here is derived from an EMBL/GenBank/DDBJ whole genome shotgun (WGS) entry which is preliminary data.</text>
</comment>
<evidence type="ECO:0000313" key="2">
    <source>
        <dbReference type="Proteomes" id="UP000297452"/>
    </source>
</evidence>
<dbReference type="OrthoDB" id="3536285at2759"/>
<sequence>MDSYDPEAWAITSIQNDSTTFPMQTIAKNQNSGSKNMQPNRHVPIFRPYTVTSLLLGEAETRVDQVQVLRTIEKIDNDGAGKSKIVGSSTVLQENTLRVIKARGSIVS</sequence>
<name>A0A4Z1J8B2_9HELO</name>
<protein>
    <submittedName>
        <fullName evidence="1">Uncharacterized protein</fullName>
    </submittedName>
</protein>
<accession>A0A4Z1J8B2</accession>
<dbReference type="Proteomes" id="UP000297452">
    <property type="component" value="Unassembled WGS sequence"/>
</dbReference>
<gene>
    <name evidence="1" type="ORF">BOTNAR_0006g00140</name>
</gene>
<reference evidence="1 2" key="1">
    <citation type="submission" date="2017-12" db="EMBL/GenBank/DDBJ databases">
        <title>Comparative genomics of Botrytis spp.</title>
        <authorList>
            <person name="Valero-Jimenez C.A."/>
            <person name="Tapia P."/>
            <person name="Veloso J."/>
            <person name="Silva-Moreno E."/>
            <person name="Staats M."/>
            <person name="Valdes J.H."/>
            <person name="Van Kan J.A.L."/>
        </authorList>
    </citation>
    <scope>NUCLEOTIDE SEQUENCE [LARGE SCALE GENOMIC DNA]</scope>
    <source>
        <strain evidence="1 2">MUCL2120</strain>
    </source>
</reference>
<keyword evidence="2" id="KW-1185">Reference proteome</keyword>
<dbReference type="AlphaFoldDB" id="A0A4Z1J8B2"/>
<organism evidence="1 2">
    <name type="scientific">Botryotinia narcissicola</name>
    <dbReference type="NCBI Taxonomy" id="278944"/>
    <lineage>
        <taxon>Eukaryota</taxon>
        <taxon>Fungi</taxon>
        <taxon>Dikarya</taxon>
        <taxon>Ascomycota</taxon>
        <taxon>Pezizomycotina</taxon>
        <taxon>Leotiomycetes</taxon>
        <taxon>Helotiales</taxon>
        <taxon>Sclerotiniaceae</taxon>
        <taxon>Botryotinia</taxon>
    </lineage>
</organism>
<evidence type="ECO:0000313" key="1">
    <source>
        <dbReference type="EMBL" id="TGO69828.1"/>
    </source>
</evidence>
<dbReference type="EMBL" id="PQXJ01000006">
    <property type="protein sequence ID" value="TGO69828.1"/>
    <property type="molecule type" value="Genomic_DNA"/>
</dbReference>